<reference evidence="5" key="1">
    <citation type="submission" date="2025-08" db="UniProtKB">
        <authorList>
            <consortium name="RefSeq"/>
        </authorList>
    </citation>
    <scope>IDENTIFICATION</scope>
    <source>
        <tissue evidence="5">Whole organism</tissue>
    </source>
</reference>
<evidence type="ECO:0000256" key="1">
    <source>
        <dbReference type="RuleBase" id="RU367105"/>
    </source>
</evidence>
<proteinExistence type="inferred from homology"/>
<feature type="domain" description="WWE" evidence="3">
    <location>
        <begin position="80"/>
        <end position="172"/>
    </location>
</feature>
<dbReference type="SMART" id="SM00678">
    <property type="entry name" value="WWE"/>
    <property type="match status" value="2"/>
</dbReference>
<feature type="region of interest" description="Disordered" evidence="2">
    <location>
        <begin position="254"/>
        <end position="357"/>
    </location>
</feature>
<comment type="catalytic activity">
    <reaction evidence="1">
        <text>S-ubiquitinyl-[E2 ubiquitin-conjugating enzyme]-L-cysteine + [acceptor protein]-L-lysine = [E2 ubiquitin-conjugating enzyme]-L-cysteine + N(6)-ubiquitinyl-[acceptor protein]-L-lysine.</text>
        <dbReference type="EC" id="2.3.2.27"/>
    </reaction>
</comment>
<dbReference type="SUPFAM" id="SSF117839">
    <property type="entry name" value="WWE domain"/>
    <property type="match status" value="2"/>
</dbReference>
<keyword evidence="1" id="KW-0808">Transferase</keyword>
<evidence type="ECO:0000313" key="5">
    <source>
        <dbReference type="RefSeq" id="XP_018021680.1"/>
    </source>
</evidence>
<dbReference type="InterPro" id="IPR018123">
    <property type="entry name" value="WWE-dom_subgr"/>
</dbReference>
<dbReference type="GO" id="GO:0061630">
    <property type="term" value="F:ubiquitin protein ligase activity"/>
    <property type="evidence" value="ECO:0007669"/>
    <property type="project" value="UniProtKB-UniRule"/>
</dbReference>
<dbReference type="EC" id="2.3.2.27" evidence="1"/>
<dbReference type="GeneID" id="108677888"/>
<evidence type="ECO:0000256" key="2">
    <source>
        <dbReference type="SAM" id="MobiDB-lite"/>
    </source>
</evidence>
<accession>A0A8B7P6U5</accession>
<sequence>MACQTKSILYVVVWEWQNSRKAWRPYSPEVSQLLERGFHKHLSSLLLGDADPRLAPYTVNLSLLKQIHSETGETKDVRRTFLHHRSPPGSGVVWQWCGGGSNSTDAGCDDGDAAERWHDYAMPVQCVIEDAWAQGAQVVDISVLFGEYNYVIDFGNLTQVNLGSETRRAVRRQKQASYPVARPPHGYTYPGYNIPGFPTYDSTIGRREQRLRQQKEFPRAFTSATTAHVNSTTPAAPVGAGTSAAITSSAGMQCWQPSQDDDVVGSSSSRDETSFSDSADSGSYVPPRLQGLTKPHVTDTIKSKHLSTQPDCMAKNDKTNYKLTRNSNKNEKSHSEKDKISSKKTPEASKSSGSSSNILNKMLNFGLHQYHSHHQPHTLPVDPRPSPAITEKSPRESPPALPLRTHPPLQCSTPLPMHTMQTLAGLGRANDTTSRACINTSELSRSVSSNNPSLASDHSKPSGSKNAHFFSRKHSKKSTAVEVDSSVRDNVINERRADCGAQTDLDTSTDPLLLCKHSSDVGLGHQVRAEWSGLRKDSDCIRMQDSRHRPDPVPRSLIPPTPFPRTLFPSSHSPPYTRVPGPEPSPCATSCSMDSVSLASGRRASLETISTYLSTDDRQPYLTHNASDSCVAHLVDFSMEEPEVFRLSLDGHGSATTLHYTELIKQSNKMPSKLLVPYYGNKEYVSNITSNSCNCTCIHDESSKNASQNHSSEHKYSDHCCGSSSQEQPHYCVSKYSSLSYASSADSKYPSNGPCNATQIPNHVADSFNQNICTKDLSNFSYPPLTSDAKDPSTNGNDSHITALQNLHLSNPGNYLVPIEKCSFRNSPNLAPSYTCRDEGDTDDDDVFTSADQEVRQVMSATIARTKVVIPPKLPLSS</sequence>
<dbReference type="KEGG" id="hazt:108677888"/>
<dbReference type="RefSeq" id="XP_018021680.1">
    <property type="nucleotide sequence ID" value="XM_018166191.2"/>
</dbReference>
<dbReference type="Gene3D" id="3.30.720.50">
    <property type="match status" value="2"/>
</dbReference>
<dbReference type="GO" id="GO:0007219">
    <property type="term" value="P:Notch signaling pathway"/>
    <property type="evidence" value="ECO:0007669"/>
    <property type="project" value="InterPro"/>
</dbReference>
<comment type="subcellular location">
    <subcellularLocation>
        <location evidence="1">Cytoplasm</location>
    </subcellularLocation>
</comment>
<feature type="compositionally biased region" description="Polar residues" evidence="2">
    <location>
        <begin position="441"/>
        <end position="465"/>
    </location>
</feature>
<dbReference type="UniPathway" id="UPA00143"/>
<keyword evidence="1" id="KW-0479">Metal-binding</keyword>
<gene>
    <name evidence="5" type="primary">LOC108677888</name>
</gene>
<evidence type="ECO:0000313" key="4">
    <source>
        <dbReference type="Proteomes" id="UP000694843"/>
    </source>
</evidence>
<evidence type="ECO:0000259" key="3">
    <source>
        <dbReference type="PROSITE" id="PS50918"/>
    </source>
</evidence>
<feature type="region of interest" description="Disordered" evidence="2">
    <location>
        <begin position="371"/>
        <end position="413"/>
    </location>
</feature>
<dbReference type="GO" id="GO:0008270">
    <property type="term" value="F:zinc ion binding"/>
    <property type="evidence" value="ECO:0007669"/>
    <property type="project" value="UniProtKB-KW"/>
</dbReference>
<feature type="region of interest" description="Disordered" evidence="2">
    <location>
        <begin position="441"/>
        <end position="484"/>
    </location>
</feature>
<keyword evidence="1" id="KW-0863">Zinc-finger</keyword>
<dbReference type="InterPro" id="IPR037197">
    <property type="entry name" value="WWE_dom_sf"/>
</dbReference>
<dbReference type="Proteomes" id="UP000694843">
    <property type="component" value="Unplaced"/>
</dbReference>
<name>A0A8B7P6U5_HYAAZ</name>
<dbReference type="InterPro" id="IPR039398">
    <property type="entry name" value="Deltex_fam"/>
</dbReference>
<dbReference type="GO" id="GO:0016567">
    <property type="term" value="P:protein ubiquitination"/>
    <property type="evidence" value="ECO:0007669"/>
    <property type="project" value="UniProtKB-UniRule"/>
</dbReference>
<keyword evidence="1" id="KW-0862">Zinc</keyword>
<dbReference type="AlphaFoldDB" id="A0A8B7P6U5"/>
<organism evidence="4 5">
    <name type="scientific">Hyalella azteca</name>
    <name type="common">Amphipod</name>
    <dbReference type="NCBI Taxonomy" id="294128"/>
    <lineage>
        <taxon>Eukaryota</taxon>
        <taxon>Metazoa</taxon>
        <taxon>Ecdysozoa</taxon>
        <taxon>Arthropoda</taxon>
        <taxon>Crustacea</taxon>
        <taxon>Multicrustacea</taxon>
        <taxon>Malacostraca</taxon>
        <taxon>Eumalacostraca</taxon>
        <taxon>Peracarida</taxon>
        <taxon>Amphipoda</taxon>
        <taxon>Senticaudata</taxon>
        <taxon>Talitrida</taxon>
        <taxon>Talitroidea</taxon>
        <taxon>Hyalellidae</taxon>
        <taxon>Hyalella</taxon>
    </lineage>
</organism>
<keyword evidence="4" id="KW-1185">Reference proteome</keyword>
<dbReference type="OrthoDB" id="2449614at2759"/>
<protein>
    <recommendedName>
        <fullName evidence="1">E3 ubiquitin-protein ligase</fullName>
        <ecNumber evidence="1">2.3.2.27</ecNumber>
    </recommendedName>
</protein>
<dbReference type="PROSITE" id="PS50918">
    <property type="entry name" value="WWE"/>
    <property type="match status" value="2"/>
</dbReference>
<keyword evidence="1" id="KW-0963">Cytoplasm</keyword>
<comment type="similarity">
    <text evidence="1">Belongs to the Deltex family.</text>
</comment>
<dbReference type="GO" id="GO:0005737">
    <property type="term" value="C:cytoplasm"/>
    <property type="evidence" value="ECO:0007669"/>
    <property type="project" value="UniProtKB-SubCell"/>
</dbReference>
<dbReference type="PANTHER" id="PTHR12622">
    <property type="entry name" value="DELTEX-RELATED"/>
    <property type="match status" value="1"/>
</dbReference>
<dbReference type="InterPro" id="IPR004170">
    <property type="entry name" value="WWE_dom"/>
</dbReference>
<dbReference type="Pfam" id="PF02825">
    <property type="entry name" value="WWE"/>
    <property type="match status" value="2"/>
</dbReference>
<feature type="domain" description="WWE" evidence="3">
    <location>
        <begin position="1"/>
        <end position="79"/>
    </location>
</feature>
<comment type="pathway">
    <text evidence="1">Protein modification; protein ubiquitination.</text>
</comment>
<feature type="compositionally biased region" description="Basic and acidic residues" evidence="2">
    <location>
        <begin position="328"/>
        <end position="347"/>
    </location>
</feature>